<dbReference type="GO" id="GO:0016020">
    <property type="term" value="C:membrane"/>
    <property type="evidence" value="ECO:0007669"/>
    <property type="project" value="UniProtKB-SubCell"/>
</dbReference>
<gene>
    <name evidence="7" type="ORF">BLL52_3671</name>
</gene>
<accession>A0A1Q8YA09</accession>
<sequence>MRPEPRPPGTPRDTNRLFPALLLVASVALIYILLPFYGAVMWGVIIALLFTPLFRWMLPKVGQRPNVAAVLTLLIVLVIVVLPMALIAASLVSEASLVYTQLQSGELKPALYFRGLFDTLPSWITSLLDRFGLGSFSTLQRRLTAALTQGSQVIATQTFSIGQNTFEFVASVFITFYLAYFLIRDGKSVANTLRNAVPMATAQKDVLLNTFTKAVRATVKGNLLVAAIQGALGGLGFWVLGVSGAVLWAVLMAFLSLLPSVGAALVWVPVAAYFLLAGELGKSVALVAYGVLVIGLVDNLLRPILVGKETRLPDYMVMITTLGGMAVFGINGFVLGPVIAALFMAVWKIQINSQNGKRPP</sequence>
<dbReference type="PANTHER" id="PTHR21716">
    <property type="entry name" value="TRANSMEMBRANE PROTEIN"/>
    <property type="match status" value="1"/>
</dbReference>
<feature type="transmembrane region" description="Helical" evidence="6">
    <location>
        <begin position="16"/>
        <end position="34"/>
    </location>
</feature>
<evidence type="ECO:0000313" key="7">
    <source>
        <dbReference type="EMBL" id="OLP04855.1"/>
    </source>
</evidence>
<evidence type="ECO:0000256" key="6">
    <source>
        <dbReference type="SAM" id="Phobius"/>
    </source>
</evidence>
<evidence type="ECO:0000256" key="1">
    <source>
        <dbReference type="ARBA" id="ARBA00004141"/>
    </source>
</evidence>
<feature type="transmembrane region" description="Helical" evidence="6">
    <location>
        <begin position="165"/>
        <end position="183"/>
    </location>
</feature>
<organism evidence="7 8">
    <name type="scientific">Rhodoferax antarcticus ANT.BR</name>
    <dbReference type="NCBI Taxonomy" id="1111071"/>
    <lineage>
        <taxon>Bacteria</taxon>
        <taxon>Pseudomonadati</taxon>
        <taxon>Pseudomonadota</taxon>
        <taxon>Betaproteobacteria</taxon>
        <taxon>Burkholderiales</taxon>
        <taxon>Comamonadaceae</taxon>
        <taxon>Rhodoferax</taxon>
    </lineage>
</organism>
<feature type="transmembrane region" description="Helical" evidence="6">
    <location>
        <begin position="283"/>
        <end position="305"/>
    </location>
</feature>
<evidence type="ECO:0000256" key="5">
    <source>
        <dbReference type="ARBA" id="ARBA00023136"/>
    </source>
</evidence>
<keyword evidence="8" id="KW-1185">Reference proteome</keyword>
<dbReference type="RefSeq" id="WP_075587789.1">
    <property type="nucleotide sequence ID" value="NZ_MSYM01000018.1"/>
</dbReference>
<evidence type="ECO:0000256" key="3">
    <source>
        <dbReference type="ARBA" id="ARBA00022692"/>
    </source>
</evidence>
<dbReference type="STRING" id="81479.RA876_12230"/>
<dbReference type="EMBL" id="MSYM01000018">
    <property type="protein sequence ID" value="OLP04855.1"/>
    <property type="molecule type" value="Genomic_DNA"/>
</dbReference>
<dbReference type="InterPro" id="IPR002549">
    <property type="entry name" value="AI-2E-like"/>
</dbReference>
<evidence type="ECO:0008006" key="9">
    <source>
        <dbReference type="Google" id="ProtNLM"/>
    </source>
</evidence>
<feature type="transmembrane region" description="Helical" evidence="6">
    <location>
        <begin position="246"/>
        <end position="276"/>
    </location>
</feature>
<feature type="transmembrane region" description="Helical" evidence="6">
    <location>
        <begin position="70"/>
        <end position="92"/>
    </location>
</feature>
<reference evidence="7 8" key="1">
    <citation type="submission" date="2017-01" db="EMBL/GenBank/DDBJ databases">
        <title>Genome sequence of Rhodoferax antarcticus ANT.BR, a psychrophilic purple nonsulfur bacterium from an Antarctic microbial mat.</title>
        <authorList>
            <person name="Baker J."/>
            <person name="Riester C."/>
            <person name="Skinner B."/>
            <person name="Newell A."/>
            <person name="Swingley W."/>
            <person name="Madigan M."/>
            <person name="Jung D."/>
            <person name="Asao M."/>
            <person name="Chen M."/>
            <person name="Loughlin P."/>
            <person name="Pan H."/>
            <person name="Lin S."/>
            <person name="Li N."/>
            <person name="Shaw J."/>
            <person name="Prado M."/>
            <person name="Sherman C."/>
            <person name="Li X."/>
            <person name="Tang J."/>
            <person name="Blankenship R."/>
            <person name="Zhao T."/>
            <person name="Touchman J."/>
            <person name="Sattley M."/>
        </authorList>
    </citation>
    <scope>NUCLEOTIDE SEQUENCE [LARGE SCALE GENOMIC DNA]</scope>
    <source>
        <strain evidence="7 8">ANT.BR</strain>
    </source>
</reference>
<comment type="similarity">
    <text evidence="2">Belongs to the autoinducer-2 exporter (AI-2E) (TC 2.A.86) family.</text>
</comment>
<comment type="subcellular location">
    <subcellularLocation>
        <location evidence="1">Membrane</location>
        <topology evidence="1">Multi-pass membrane protein</topology>
    </subcellularLocation>
</comment>
<keyword evidence="5 6" id="KW-0472">Membrane</keyword>
<keyword evidence="4 6" id="KW-1133">Transmembrane helix</keyword>
<keyword evidence="3 6" id="KW-0812">Transmembrane</keyword>
<dbReference type="AlphaFoldDB" id="A0A1Q8YA09"/>
<evidence type="ECO:0000313" key="8">
    <source>
        <dbReference type="Proteomes" id="UP000185911"/>
    </source>
</evidence>
<dbReference type="Proteomes" id="UP000185911">
    <property type="component" value="Unassembled WGS sequence"/>
</dbReference>
<dbReference type="Pfam" id="PF01594">
    <property type="entry name" value="AI-2E_transport"/>
    <property type="match status" value="1"/>
</dbReference>
<evidence type="ECO:0000256" key="2">
    <source>
        <dbReference type="ARBA" id="ARBA00009773"/>
    </source>
</evidence>
<proteinExistence type="inferred from homology"/>
<feature type="transmembrane region" description="Helical" evidence="6">
    <location>
        <begin position="325"/>
        <end position="347"/>
    </location>
</feature>
<feature type="transmembrane region" description="Helical" evidence="6">
    <location>
        <begin position="223"/>
        <end position="240"/>
    </location>
</feature>
<protein>
    <recommendedName>
        <fullName evidence="9">AI-2E family transporter</fullName>
    </recommendedName>
</protein>
<name>A0A1Q8YA09_9BURK</name>
<evidence type="ECO:0000256" key="4">
    <source>
        <dbReference type="ARBA" id="ARBA00022989"/>
    </source>
</evidence>
<comment type="caution">
    <text evidence="7">The sequence shown here is derived from an EMBL/GenBank/DDBJ whole genome shotgun (WGS) entry which is preliminary data.</text>
</comment>
<dbReference type="PANTHER" id="PTHR21716:SF4">
    <property type="entry name" value="TRANSMEMBRANE PROTEIN 245"/>
    <property type="match status" value="1"/>
</dbReference>